<dbReference type="Proteomes" id="UP000033980">
    <property type="component" value="Unassembled WGS sequence"/>
</dbReference>
<dbReference type="InterPro" id="IPR007165">
    <property type="entry name" value="Phage_holin_4_2"/>
</dbReference>
<keyword evidence="1" id="KW-0812">Transmembrane</keyword>
<feature type="transmembrane region" description="Helical" evidence="1">
    <location>
        <begin position="7"/>
        <end position="28"/>
    </location>
</feature>
<dbReference type="PANTHER" id="PTHR37309:SF1">
    <property type="entry name" value="SLR0284 PROTEIN"/>
    <property type="match status" value="1"/>
</dbReference>
<feature type="transmembrane region" description="Helical" evidence="1">
    <location>
        <begin position="64"/>
        <end position="93"/>
    </location>
</feature>
<protein>
    <recommendedName>
        <fullName evidence="4">Integral membrane protein</fullName>
    </recommendedName>
</protein>
<dbReference type="EMBL" id="LCFK01000030">
    <property type="protein sequence ID" value="KKS92983.1"/>
    <property type="molecule type" value="Genomic_DNA"/>
</dbReference>
<proteinExistence type="predicted"/>
<gene>
    <name evidence="2" type="ORF">UV68_C0030G0003</name>
</gene>
<comment type="caution">
    <text evidence="2">The sequence shown here is derived from an EMBL/GenBank/DDBJ whole genome shotgun (WGS) entry which is preliminary data.</text>
</comment>
<evidence type="ECO:0000256" key="1">
    <source>
        <dbReference type="SAM" id="Phobius"/>
    </source>
</evidence>
<feature type="transmembrane region" description="Helical" evidence="1">
    <location>
        <begin position="105"/>
        <end position="132"/>
    </location>
</feature>
<accession>A0A0G1G210</accession>
<organism evidence="2 3">
    <name type="scientific">Candidatus Collierbacteria bacterium GW2011_GWC2_43_12</name>
    <dbReference type="NCBI Taxonomy" id="1618390"/>
    <lineage>
        <taxon>Bacteria</taxon>
        <taxon>Candidatus Collieribacteriota</taxon>
    </lineage>
</organism>
<dbReference type="PANTHER" id="PTHR37309">
    <property type="entry name" value="SLR0284 PROTEIN"/>
    <property type="match status" value="1"/>
</dbReference>
<dbReference type="Pfam" id="PF04020">
    <property type="entry name" value="Phage_holin_4_2"/>
    <property type="match status" value="1"/>
</dbReference>
<reference evidence="2 3" key="1">
    <citation type="journal article" date="2015" name="Nature">
        <title>rRNA introns, odd ribosomes, and small enigmatic genomes across a large radiation of phyla.</title>
        <authorList>
            <person name="Brown C.T."/>
            <person name="Hug L.A."/>
            <person name="Thomas B.C."/>
            <person name="Sharon I."/>
            <person name="Castelle C.J."/>
            <person name="Singh A."/>
            <person name="Wilkins M.J."/>
            <person name="Williams K.H."/>
            <person name="Banfield J.F."/>
        </authorList>
    </citation>
    <scope>NUCLEOTIDE SEQUENCE [LARGE SCALE GENOMIC DNA]</scope>
</reference>
<keyword evidence="1" id="KW-0472">Membrane</keyword>
<evidence type="ECO:0008006" key="4">
    <source>
        <dbReference type="Google" id="ProtNLM"/>
    </source>
</evidence>
<evidence type="ECO:0000313" key="3">
    <source>
        <dbReference type="Proteomes" id="UP000033980"/>
    </source>
</evidence>
<dbReference type="AlphaFoldDB" id="A0A0G1G210"/>
<evidence type="ECO:0000313" key="2">
    <source>
        <dbReference type="EMBL" id="KKS92983.1"/>
    </source>
</evidence>
<name>A0A0G1G210_9BACT</name>
<keyword evidence="1" id="KW-1133">Transmembrane helix</keyword>
<sequence>MKVFLRHVLINLLVIYLTDLFYPGFSILHDTKTLLSAAVIWLLLNKIVKPIIKLLLLPINLITLNLFSWVISLITLFLLQTIVGGISISAYHFPGFSSQGFAIPAFYVGVLLSYIIASCILNLIHSFILWLIRKDQE</sequence>
<feature type="transmembrane region" description="Helical" evidence="1">
    <location>
        <begin position="34"/>
        <end position="52"/>
    </location>
</feature>